<protein>
    <submittedName>
        <fullName evidence="2">Uncharacterized protein</fullName>
    </submittedName>
</protein>
<sequence>MNWKNYLKDHWASFLANGAISWILFMIFGIFYFLRLDSVLYDSSGGKFYMVTEMWQPFYMGGMILVIGLLLMLVTKAFKKNLLVLFLGILTIIAYFYEIKIDGF</sequence>
<evidence type="ECO:0000313" key="3">
    <source>
        <dbReference type="Proteomes" id="UP000276603"/>
    </source>
</evidence>
<keyword evidence="1" id="KW-0812">Transmembrane</keyword>
<dbReference type="RefSeq" id="WP_120711207.1">
    <property type="nucleotide sequence ID" value="NZ_RBCJ01000002.1"/>
</dbReference>
<proteinExistence type="predicted"/>
<dbReference type="Proteomes" id="UP000276603">
    <property type="component" value="Unassembled WGS sequence"/>
</dbReference>
<reference evidence="2 3" key="1">
    <citation type="submission" date="2018-10" db="EMBL/GenBank/DDBJ databases">
        <title>Ulvibacterium marinum gen. nov., sp. nov., a novel marine bacterium of the family Flavobacteriaceae, isolated from a culture of the green alga Ulva prolifera.</title>
        <authorList>
            <person name="Zhang Z."/>
        </authorList>
    </citation>
    <scope>NUCLEOTIDE SEQUENCE [LARGE SCALE GENOMIC DNA]</scope>
    <source>
        <strain evidence="2 3">CCMM003</strain>
    </source>
</reference>
<accession>A0A3B0C8P3</accession>
<comment type="caution">
    <text evidence="2">The sequence shown here is derived from an EMBL/GenBank/DDBJ whole genome shotgun (WGS) entry which is preliminary data.</text>
</comment>
<name>A0A3B0C8P3_9FLAO</name>
<dbReference type="AlphaFoldDB" id="A0A3B0C8P3"/>
<feature type="transmembrane region" description="Helical" evidence="1">
    <location>
        <begin position="12"/>
        <end position="34"/>
    </location>
</feature>
<keyword evidence="1" id="KW-0472">Membrane</keyword>
<gene>
    <name evidence="2" type="ORF">D7Z94_08860</name>
</gene>
<organism evidence="2 3">
    <name type="scientific">Ulvibacterium marinum</name>
    <dbReference type="NCBI Taxonomy" id="2419782"/>
    <lineage>
        <taxon>Bacteria</taxon>
        <taxon>Pseudomonadati</taxon>
        <taxon>Bacteroidota</taxon>
        <taxon>Flavobacteriia</taxon>
        <taxon>Flavobacteriales</taxon>
        <taxon>Flavobacteriaceae</taxon>
        <taxon>Ulvibacterium</taxon>
    </lineage>
</organism>
<keyword evidence="3" id="KW-1185">Reference proteome</keyword>
<evidence type="ECO:0000313" key="2">
    <source>
        <dbReference type="EMBL" id="RKN81051.1"/>
    </source>
</evidence>
<feature type="transmembrane region" description="Helical" evidence="1">
    <location>
        <begin position="81"/>
        <end position="97"/>
    </location>
</feature>
<feature type="transmembrane region" description="Helical" evidence="1">
    <location>
        <begin position="54"/>
        <end position="74"/>
    </location>
</feature>
<keyword evidence="1" id="KW-1133">Transmembrane helix</keyword>
<dbReference type="EMBL" id="RBCJ01000002">
    <property type="protein sequence ID" value="RKN81051.1"/>
    <property type="molecule type" value="Genomic_DNA"/>
</dbReference>
<evidence type="ECO:0000256" key="1">
    <source>
        <dbReference type="SAM" id="Phobius"/>
    </source>
</evidence>